<dbReference type="GO" id="GO:0005524">
    <property type="term" value="F:ATP binding"/>
    <property type="evidence" value="ECO:0007669"/>
    <property type="project" value="UniProtKB-KW"/>
</dbReference>
<comment type="caution">
    <text evidence="10">The sequence shown here is derived from an EMBL/GenBank/DDBJ whole genome shotgun (WGS) entry which is preliminary data.</text>
</comment>
<dbReference type="PANTHER" id="PTHR43790">
    <property type="entry name" value="CARBOHYDRATE TRANSPORT ATP-BINDING PROTEIN MG119-RELATED"/>
    <property type="match status" value="1"/>
</dbReference>
<feature type="domain" description="ABC transporter" evidence="9">
    <location>
        <begin position="7"/>
        <end position="242"/>
    </location>
</feature>
<dbReference type="RefSeq" id="WP_268916944.1">
    <property type="nucleotide sequence ID" value="NZ_CP124548.1"/>
</dbReference>
<organism evidence="10 11">
    <name type="scientific">Actinomyces israelii</name>
    <dbReference type="NCBI Taxonomy" id="1659"/>
    <lineage>
        <taxon>Bacteria</taxon>
        <taxon>Bacillati</taxon>
        <taxon>Actinomycetota</taxon>
        <taxon>Actinomycetes</taxon>
        <taxon>Actinomycetales</taxon>
        <taxon>Actinomycetaceae</taxon>
        <taxon>Actinomyces</taxon>
    </lineage>
</organism>
<dbReference type="Proteomes" id="UP001072034">
    <property type="component" value="Unassembled WGS sequence"/>
</dbReference>
<gene>
    <name evidence="10" type="ORF">OHJ16_04630</name>
</gene>
<dbReference type="SMART" id="SM00382">
    <property type="entry name" value="AAA"/>
    <property type="match status" value="2"/>
</dbReference>
<evidence type="ECO:0000256" key="8">
    <source>
        <dbReference type="ARBA" id="ARBA00023136"/>
    </source>
</evidence>
<evidence type="ECO:0000256" key="4">
    <source>
        <dbReference type="ARBA" id="ARBA00022737"/>
    </source>
</evidence>
<dbReference type="PROSITE" id="PS00211">
    <property type="entry name" value="ABC_TRANSPORTER_1"/>
    <property type="match status" value="1"/>
</dbReference>
<evidence type="ECO:0000256" key="5">
    <source>
        <dbReference type="ARBA" id="ARBA00022741"/>
    </source>
</evidence>
<keyword evidence="6 10" id="KW-0067">ATP-binding</keyword>
<dbReference type="CDD" id="cd03215">
    <property type="entry name" value="ABC_Carb_Monos_II"/>
    <property type="match status" value="1"/>
</dbReference>
<evidence type="ECO:0000256" key="7">
    <source>
        <dbReference type="ARBA" id="ARBA00022967"/>
    </source>
</evidence>
<dbReference type="InterPro" id="IPR003593">
    <property type="entry name" value="AAA+_ATPase"/>
</dbReference>
<name>A0ABT4I6G6_9ACTO</name>
<dbReference type="Gene3D" id="3.40.50.300">
    <property type="entry name" value="P-loop containing nucleotide triphosphate hydrolases"/>
    <property type="match status" value="2"/>
</dbReference>
<evidence type="ECO:0000256" key="6">
    <source>
        <dbReference type="ARBA" id="ARBA00022840"/>
    </source>
</evidence>
<keyword evidence="5" id="KW-0547">Nucleotide-binding</keyword>
<dbReference type="EMBL" id="JAPTMY010000007">
    <property type="protein sequence ID" value="MCZ0857327.1"/>
    <property type="molecule type" value="Genomic_DNA"/>
</dbReference>
<proteinExistence type="predicted"/>
<dbReference type="SUPFAM" id="SSF52540">
    <property type="entry name" value="P-loop containing nucleoside triphosphate hydrolases"/>
    <property type="match status" value="2"/>
</dbReference>
<dbReference type="InterPro" id="IPR050107">
    <property type="entry name" value="ABC_carbohydrate_import_ATPase"/>
</dbReference>
<dbReference type="InterPro" id="IPR003439">
    <property type="entry name" value="ABC_transporter-like_ATP-bd"/>
</dbReference>
<keyword evidence="4" id="KW-0677">Repeat</keyword>
<dbReference type="PROSITE" id="PS50893">
    <property type="entry name" value="ABC_TRANSPORTER_2"/>
    <property type="match status" value="2"/>
</dbReference>
<keyword evidence="3" id="KW-0762">Sugar transport</keyword>
<reference evidence="10" key="1">
    <citation type="submission" date="2022-10" db="EMBL/GenBank/DDBJ databases">
        <title>Genome sequence of Actinomyces israelii ATCC 10048.</title>
        <authorList>
            <person name="Watt R.M."/>
            <person name="Tong W.M."/>
        </authorList>
    </citation>
    <scope>NUCLEOTIDE SEQUENCE</scope>
    <source>
        <strain evidence="10">ATCC 10048</strain>
    </source>
</reference>
<sequence length="502" mass="54760">MTVQPRLHMEDIAKSFPGVQALKGVSLDLRPGEVHALVGENGAGKSTLVKIITGIHPTFSGVYEYEGAPARFRSIRDAQEAGISIVHQELNMMADLTVAQNIFIGRESPSLRISDRDLNRRAQALIDDYEIGVDPRTPLRDLTVSKAQIVEIARALSFRETKVLILDEPTAALSEAESAELLERVRGLRQRGVSIVYVSHRMHEIMDVSDRITVLRDGTHVGTLETASTTMDEIIELMVGRQVVNAPKSASAVPADAAVVLEADRLSSADVTDVSFELRAGEILGFAGLVGAGRTETMRILAGADPATGGRITVKGERVAFHHPRDAVRAGIAYLSEDRKRYGLAVGLSVADNTALPSYDRLSWGPVVLGRQVAEATRRYVDRLRIKTPSIRQLVRNLSGGNQQKVVLAKWLLHDVDIFIFDEPTRGIDIGARSEIYGLMRSLVAEGKSIILVSSDLDEVLHLSDRVVVMCEGRKTGELDISQATQIKIMELATAQEAREAA</sequence>
<keyword evidence="1" id="KW-0813">Transport</keyword>
<dbReference type="CDD" id="cd03216">
    <property type="entry name" value="ABC_Carb_Monos_I"/>
    <property type="match status" value="1"/>
</dbReference>
<feature type="domain" description="ABC transporter" evidence="9">
    <location>
        <begin position="255"/>
        <end position="497"/>
    </location>
</feature>
<dbReference type="InterPro" id="IPR027417">
    <property type="entry name" value="P-loop_NTPase"/>
</dbReference>
<accession>A0ABT4I6G6</accession>
<keyword evidence="11" id="KW-1185">Reference proteome</keyword>
<evidence type="ECO:0000256" key="2">
    <source>
        <dbReference type="ARBA" id="ARBA00022475"/>
    </source>
</evidence>
<dbReference type="Pfam" id="PF00005">
    <property type="entry name" value="ABC_tran"/>
    <property type="match status" value="2"/>
</dbReference>
<evidence type="ECO:0000256" key="1">
    <source>
        <dbReference type="ARBA" id="ARBA00022448"/>
    </source>
</evidence>
<evidence type="ECO:0000256" key="3">
    <source>
        <dbReference type="ARBA" id="ARBA00022597"/>
    </source>
</evidence>
<evidence type="ECO:0000313" key="11">
    <source>
        <dbReference type="Proteomes" id="UP001072034"/>
    </source>
</evidence>
<keyword evidence="7" id="KW-1278">Translocase</keyword>
<keyword evidence="8" id="KW-0472">Membrane</keyword>
<evidence type="ECO:0000259" key="9">
    <source>
        <dbReference type="PROSITE" id="PS50893"/>
    </source>
</evidence>
<evidence type="ECO:0000313" key="10">
    <source>
        <dbReference type="EMBL" id="MCZ0857327.1"/>
    </source>
</evidence>
<dbReference type="PANTHER" id="PTHR43790:SF3">
    <property type="entry name" value="D-ALLOSE IMPORT ATP-BINDING PROTEIN ALSA-RELATED"/>
    <property type="match status" value="1"/>
</dbReference>
<dbReference type="InterPro" id="IPR017871">
    <property type="entry name" value="ABC_transporter-like_CS"/>
</dbReference>
<protein>
    <submittedName>
        <fullName evidence="10">Sugar ABC transporter ATP-binding protein</fullName>
    </submittedName>
</protein>
<keyword evidence="2" id="KW-1003">Cell membrane</keyword>